<dbReference type="Proteomes" id="UP001160148">
    <property type="component" value="Unassembled WGS sequence"/>
</dbReference>
<dbReference type="EMBL" id="CARXXK010000003">
    <property type="protein sequence ID" value="CAI6363150.1"/>
    <property type="molecule type" value="Genomic_DNA"/>
</dbReference>
<reference evidence="1 2" key="1">
    <citation type="submission" date="2023-01" db="EMBL/GenBank/DDBJ databases">
        <authorList>
            <person name="Whitehead M."/>
        </authorList>
    </citation>
    <scope>NUCLEOTIDE SEQUENCE [LARGE SCALE GENOMIC DNA]</scope>
</reference>
<comment type="caution">
    <text evidence="1">The sequence shown here is derived from an EMBL/GenBank/DDBJ whole genome shotgun (WGS) entry which is preliminary data.</text>
</comment>
<sequence>MVMIYRFQQQLNQADLENFLENHIKSLKGAALLRSSCNNIAISSLPESCEAIDDSHSFTSSTIISNNFNENDNYVYIENRTKSPPYDAEYNRCSLLKYHLLILRLRKVEQLKAGTEKAKSKQKITLILIQTRTYGI</sequence>
<organism evidence="1 2">
    <name type="scientific">Macrosiphum euphorbiae</name>
    <name type="common">potato aphid</name>
    <dbReference type="NCBI Taxonomy" id="13131"/>
    <lineage>
        <taxon>Eukaryota</taxon>
        <taxon>Metazoa</taxon>
        <taxon>Ecdysozoa</taxon>
        <taxon>Arthropoda</taxon>
        <taxon>Hexapoda</taxon>
        <taxon>Insecta</taxon>
        <taxon>Pterygota</taxon>
        <taxon>Neoptera</taxon>
        <taxon>Paraneoptera</taxon>
        <taxon>Hemiptera</taxon>
        <taxon>Sternorrhyncha</taxon>
        <taxon>Aphidomorpha</taxon>
        <taxon>Aphidoidea</taxon>
        <taxon>Aphididae</taxon>
        <taxon>Macrosiphini</taxon>
        <taxon>Macrosiphum</taxon>
    </lineage>
</organism>
<accession>A0AAV0X482</accession>
<gene>
    <name evidence="1" type="ORF">MEUPH1_LOCUS18140</name>
</gene>
<proteinExistence type="predicted"/>
<dbReference type="AlphaFoldDB" id="A0AAV0X482"/>
<protein>
    <submittedName>
        <fullName evidence="1">Uncharacterized protein</fullName>
    </submittedName>
</protein>
<name>A0AAV0X482_9HEMI</name>
<keyword evidence="2" id="KW-1185">Reference proteome</keyword>
<evidence type="ECO:0000313" key="1">
    <source>
        <dbReference type="EMBL" id="CAI6363150.1"/>
    </source>
</evidence>
<evidence type="ECO:0000313" key="2">
    <source>
        <dbReference type="Proteomes" id="UP001160148"/>
    </source>
</evidence>